<keyword evidence="2 3" id="KW-0813">Transport</keyword>
<dbReference type="EMBL" id="FQVN01000001">
    <property type="protein sequence ID" value="SHE45663.1"/>
    <property type="molecule type" value="Genomic_DNA"/>
</dbReference>
<dbReference type="SUPFAM" id="SSF143243">
    <property type="entry name" value="Nqo5-like"/>
    <property type="match status" value="1"/>
</dbReference>
<dbReference type="PROSITE" id="PS00542">
    <property type="entry name" value="COMPLEX1_30K"/>
    <property type="match status" value="1"/>
</dbReference>
<evidence type="ECO:0000256" key="5">
    <source>
        <dbReference type="SAM" id="MobiDB-lite"/>
    </source>
</evidence>
<dbReference type="STRING" id="2017.SAMN05444320_101140"/>
<evidence type="ECO:0000259" key="6">
    <source>
        <dbReference type="Pfam" id="PF00329"/>
    </source>
</evidence>
<evidence type="ECO:0000256" key="3">
    <source>
        <dbReference type="RuleBase" id="RU003456"/>
    </source>
</evidence>
<feature type="domain" description="NADH:ubiquinone oxidoreductase 30kDa subunit" evidence="6">
    <location>
        <begin position="30"/>
        <end position="152"/>
    </location>
</feature>
<keyword evidence="3" id="KW-1278">Translocase</keyword>
<evidence type="ECO:0000313" key="7">
    <source>
        <dbReference type="EMBL" id="SHE45663.1"/>
    </source>
</evidence>
<evidence type="ECO:0000256" key="2">
    <source>
        <dbReference type="ARBA" id="ARBA00022448"/>
    </source>
</evidence>
<organism evidence="7 8">
    <name type="scientific">Streptoalloteichus hindustanus</name>
    <dbReference type="NCBI Taxonomy" id="2017"/>
    <lineage>
        <taxon>Bacteria</taxon>
        <taxon>Bacillati</taxon>
        <taxon>Actinomycetota</taxon>
        <taxon>Actinomycetes</taxon>
        <taxon>Pseudonocardiales</taxon>
        <taxon>Pseudonocardiaceae</taxon>
        <taxon>Streptoalloteichus</taxon>
    </lineage>
</organism>
<dbReference type="InterPro" id="IPR001268">
    <property type="entry name" value="NADH_UbQ_OxRdtase_30kDa_su"/>
</dbReference>
<keyword evidence="4" id="KW-0874">Quinone</keyword>
<name>A0A1M4TMF4_STRHI</name>
<gene>
    <name evidence="7" type="ORF">SAMN05444320_101140</name>
</gene>
<accession>A0A1M4TMF4</accession>
<dbReference type="OrthoDB" id="3746692at2"/>
<comment type="catalytic activity">
    <reaction evidence="4">
        <text>a quinone + NADH + 5 H(+)(in) = a quinol + NAD(+) + 4 H(+)(out)</text>
        <dbReference type="Rhea" id="RHEA:57888"/>
        <dbReference type="ChEBI" id="CHEBI:15378"/>
        <dbReference type="ChEBI" id="CHEBI:24646"/>
        <dbReference type="ChEBI" id="CHEBI:57540"/>
        <dbReference type="ChEBI" id="CHEBI:57945"/>
        <dbReference type="ChEBI" id="CHEBI:132124"/>
    </reaction>
</comment>
<feature type="region of interest" description="Disordered" evidence="5">
    <location>
        <begin position="159"/>
        <end position="193"/>
    </location>
</feature>
<keyword evidence="3" id="KW-0520">NAD</keyword>
<keyword evidence="8" id="KW-1185">Reference proteome</keyword>
<evidence type="ECO:0000313" key="8">
    <source>
        <dbReference type="Proteomes" id="UP000184501"/>
    </source>
</evidence>
<dbReference type="GO" id="GO:0048038">
    <property type="term" value="F:quinone binding"/>
    <property type="evidence" value="ECO:0007669"/>
    <property type="project" value="UniProtKB-KW"/>
</dbReference>
<sequence>MTAGSQRLADRLVDLLPDLDARTAFGQTVVHVPVERWVEAATTARDELGCGAFDWLGAEDAGRPGSVGERHAVLLHVLAPASWDGLLLRTEVAAGAALPSVAGVWAGAAWHEREVAEMFGVALAGHPDPRRLLLPAEFAGHPLRKDFVLASRVVRPWPGRLEPGEDGTAAPSRRRLAPPGVPGPEWGPRRESE</sequence>
<dbReference type="RefSeq" id="WP_073479377.1">
    <property type="nucleotide sequence ID" value="NZ_FQVN01000001.1"/>
</dbReference>
<reference evidence="7 8" key="1">
    <citation type="submission" date="2016-11" db="EMBL/GenBank/DDBJ databases">
        <authorList>
            <person name="Jaros S."/>
            <person name="Januszkiewicz K."/>
            <person name="Wedrychowicz H."/>
        </authorList>
    </citation>
    <scope>NUCLEOTIDE SEQUENCE [LARGE SCALE GENOMIC DNA]</scope>
    <source>
        <strain evidence="7 8">DSM 44523</strain>
    </source>
</reference>
<comment type="similarity">
    <text evidence="1 3">Belongs to the complex I 30 kDa subunit family.</text>
</comment>
<dbReference type="PANTHER" id="PTHR10884">
    <property type="entry name" value="NADH DEHYDROGENASE UBIQUINONE IRON-SULFUR PROTEIN 3"/>
    <property type="match status" value="1"/>
</dbReference>
<dbReference type="InterPro" id="IPR037232">
    <property type="entry name" value="NADH_quin_OxRdtase_su_C/D-like"/>
</dbReference>
<dbReference type="Pfam" id="PF00329">
    <property type="entry name" value="Complex1_30kDa"/>
    <property type="match status" value="1"/>
</dbReference>
<dbReference type="Gene3D" id="3.30.460.80">
    <property type="entry name" value="NADH:ubiquinone oxidoreductase, 30kDa subunit"/>
    <property type="match status" value="1"/>
</dbReference>
<dbReference type="InterPro" id="IPR020396">
    <property type="entry name" value="NADH_UbQ_OxRdtase_CS"/>
</dbReference>
<dbReference type="GO" id="GO:0008137">
    <property type="term" value="F:NADH dehydrogenase (ubiquinone) activity"/>
    <property type="evidence" value="ECO:0007669"/>
    <property type="project" value="InterPro"/>
</dbReference>
<dbReference type="EC" id="7.1.1.-" evidence="4"/>
<dbReference type="PANTHER" id="PTHR10884:SF14">
    <property type="entry name" value="NADH DEHYDROGENASE [UBIQUINONE] IRON-SULFUR PROTEIN 3, MITOCHONDRIAL"/>
    <property type="match status" value="1"/>
</dbReference>
<protein>
    <recommendedName>
        <fullName evidence="4">NADH-quinone oxidoreductase</fullName>
        <ecNumber evidence="4">7.1.1.-</ecNumber>
    </recommendedName>
</protein>
<evidence type="ECO:0000256" key="1">
    <source>
        <dbReference type="ARBA" id="ARBA00007569"/>
    </source>
</evidence>
<evidence type="ECO:0000256" key="4">
    <source>
        <dbReference type="RuleBase" id="RU003582"/>
    </source>
</evidence>
<dbReference type="GO" id="GO:0016651">
    <property type="term" value="F:oxidoreductase activity, acting on NAD(P)H"/>
    <property type="evidence" value="ECO:0007669"/>
    <property type="project" value="InterPro"/>
</dbReference>
<dbReference type="AlphaFoldDB" id="A0A1M4TMF4"/>
<dbReference type="Proteomes" id="UP000184501">
    <property type="component" value="Unassembled WGS sequence"/>
</dbReference>
<comment type="function">
    <text evidence="4">NDH-1 shuttles electrons from NADH, via FMN and iron-sulfur (Fe-S) centers, to quinones in the respiratory chain.</text>
</comment>
<proteinExistence type="inferred from homology"/>